<evidence type="ECO:0000256" key="5">
    <source>
        <dbReference type="ARBA" id="ARBA00023136"/>
    </source>
</evidence>
<name>A0A2N4TTS6_RALPI</name>
<feature type="domain" description="EamA" evidence="7">
    <location>
        <begin position="3"/>
        <end position="134"/>
    </location>
</feature>
<dbReference type="InterPro" id="IPR000620">
    <property type="entry name" value="EamA_dom"/>
</dbReference>
<organism evidence="8 9">
    <name type="scientific">Ralstonia pickettii</name>
    <name type="common">Burkholderia pickettii</name>
    <dbReference type="NCBI Taxonomy" id="329"/>
    <lineage>
        <taxon>Bacteria</taxon>
        <taxon>Pseudomonadati</taxon>
        <taxon>Pseudomonadota</taxon>
        <taxon>Betaproteobacteria</taxon>
        <taxon>Burkholderiales</taxon>
        <taxon>Burkholderiaceae</taxon>
        <taxon>Ralstonia</taxon>
    </lineage>
</organism>
<keyword evidence="5 6" id="KW-0472">Membrane</keyword>
<evidence type="ECO:0000259" key="7">
    <source>
        <dbReference type="Pfam" id="PF00892"/>
    </source>
</evidence>
<evidence type="ECO:0000256" key="4">
    <source>
        <dbReference type="ARBA" id="ARBA00022989"/>
    </source>
</evidence>
<dbReference type="PANTHER" id="PTHR42920">
    <property type="entry name" value="OS03G0707200 PROTEIN-RELATED"/>
    <property type="match status" value="1"/>
</dbReference>
<feature type="transmembrane region" description="Helical" evidence="6">
    <location>
        <begin position="91"/>
        <end position="111"/>
    </location>
</feature>
<reference evidence="8 9" key="1">
    <citation type="submission" date="2017-12" db="EMBL/GenBank/DDBJ databases">
        <title>Draft genome sequence of Ralstonia pickettii 52.</title>
        <authorList>
            <person name="Zheng B."/>
        </authorList>
    </citation>
    <scope>NUCLEOTIDE SEQUENCE [LARGE SCALE GENOMIC DNA]</scope>
    <source>
        <strain evidence="8 9">52</strain>
    </source>
</reference>
<evidence type="ECO:0000256" key="3">
    <source>
        <dbReference type="ARBA" id="ARBA00022692"/>
    </source>
</evidence>
<evidence type="ECO:0000256" key="2">
    <source>
        <dbReference type="ARBA" id="ARBA00022475"/>
    </source>
</evidence>
<keyword evidence="3 6" id="KW-0812">Transmembrane</keyword>
<evidence type="ECO:0000313" key="8">
    <source>
        <dbReference type="EMBL" id="PLC43113.1"/>
    </source>
</evidence>
<accession>A0A2N4TTS6</accession>
<dbReference type="RefSeq" id="WP_102066118.1">
    <property type="nucleotide sequence ID" value="NZ_PKQE01000002.1"/>
</dbReference>
<dbReference type="EMBL" id="PKQE01000002">
    <property type="protein sequence ID" value="PLC43113.1"/>
    <property type="molecule type" value="Genomic_DNA"/>
</dbReference>
<dbReference type="OrthoDB" id="4167046at2"/>
<keyword evidence="2" id="KW-1003">Cell membrane</keyword>
<feature type="transmembrane region" description="Helical" evidence="6">
    <location>
        <begin position="180"/>
        <end position="204"/>
    </location>
</feature>
<gene>
    <name evidence="8" type="ORF">C0Q88_11190</name>
</gene>
<evidence type="ECO:0000256" key="1">
    <source>
        <dbReference type="ARBA" id="ARBA00004651"/>
    </source>
</evidence>
<comment type="subcellular location">
    <subcellularLocation>
        <location evidence="1">Cell membrane</location>
        <topology evidence="1">Multi-pass membrane protein</topology>
    </subcellularLocation>
</comment>
<dbReference type="SUPFAM" id="SSF103481">
    <property type="entry name" value="Multidrug resistance efflux transporter EmrE"/>
    <property type="match status" value="2"/>
</dbReference>
<evidence type="ECO:0000256" key="6">
    <source>
        <dbReference type="SAM" id="Phobius"/>
    </source>
</evidence>
<feature type="transmembrane region" description="Helical" evidence="6">
    <location>
        <begin position="266"/>
        <end position="287"/>
    </location>
</feature>
<keyword evidence="4 6" id="KW-1133">Transmembrane helix</keyword>
<feature type="transmembrane region" description="Helical" evidence="6">
    <location>
        <begin position="65"/>
        <end position="85"/>
    </location>
</feature>
<feature type="transmembrane region" description="Helical" evidence="6">
    <location>
        <begin position="118"/>
        <end position="136"/>
    </location>
</feature>
<sequence length="297" mass="31689">MPVLYPLLAVLIWAANTIVSKAAAGVVDPAAISFYRWLLAAAVLTPFCARPLWRQRRAVLAQWRRFAVLALLGMVMYQCLAYYAAHSTSATNMGVIGALIPMLGLTLNVVVFRQPVGAQAVTGVVVSLLGVLYLLGRGEPTNLFDGGINHGDVLVLAGATAYALYNILYRRWALPFGQWINLYVQVLMAVVMLVPVAMTAHSLAVPAKGIGLVVFAGIASSIVASYLWMQGLKRIGSERTAVLMNLMPVFTAGMAAVMLGETVHGYHWIGGGLVLLGVSLAQGIVRLPMGRSGLSAR</sequence>
<evidence type="ECO:0000313" key="9">
    <source>
        <dbReference type="Proteomes" id="UP000234456"/>
    </source>
</evidence>
<dbReference type="GO" id="GO:0005886">
    <property type="term" value="C:plasma membrane"/>
    <property type="evidence" value="ECO:0007669"/>
    <property type="project" value="UniProtKB-SubCell"/>
</dbReference>
<dbReference type="InterPro" id="IPR051258">
    <property type="entry name" value="Diverse_Substrate_Transporter"/>
</dbReference>
<dbReference type="InterPro" id="IPR037185">
    <property type="entry name" value="EmrE-like"/>
</dbReference>
<feature type="domain" description="EamA" evidence="7">
    <location>
        <begin position="151"/>
        <end position="280"/>
    </location>
</feature>
<comment type="caution">
    <text evidence="8">The sequence shown here is derived from an EMBL/GenBank/DDBJ whole genome shotgun (WGS) entry which is preliminary data.</text>
</comment>
<dbReference type="PANTHER" id="PTHR42920:SF11">
    <property type="entry name" value="INNER MEMBRANE PROTEIN YTFF"/>
    <property type="match status" value="1"/>
</dbReference>
<dbReference type="Proteomes" id="UP000234456">
    <property type="component" value="Unassembled WGS sequence"/>
</dbReference>
<dbReference type="AlphaFoldDB" id="A0A2N4TTS6"/>
<feature type="transmembrane region" description="Helical" evidence="6">
    <location>
        <begin position="210"/>
        <end position="229"/>
    </location>
</feature>
<feature type="transmembrane region" description="Helical" evidence="6">
    <location>
        <begin position="148"/>
        <end position="168"/>
    </location>
</feature>
<protein>
    <submittedName>
        <fullName evidence="8">EamA family transporter</fullName>
    </submittedName>
</protein>
<proteinExistence type="predicted"/>
<dbReference type="Pfam" id="PF00892">
    <property type="entry name" value="EamA"/>
    <property type="match status" value="2"/>
</dbReference>
<dbReference type="Gene3D" id="1.10.3730.20">
    <property type="match status" value="1"/>
</dbReference>
<feature type="transmembrane region" description="Helical" evidence="6">
    <location>
        <begin position="34"/>
        <end position="53"/>
    </location>
</feature>
<feature type="transmembrane region" description="Helical" evidence="6">
    <location>
        <begin position="241"/>
        <end position="260"/>
    </location>
</feature>